<gene>
    <name evidence="4" type="ORF">JR316_004968</name>
</gene>
<accession>A0A8H7Y429</accession>
<dbReference type="GO" id="GO:0005085">
    <property type="term" value="F:guanyl-nucleotide exchange factor activity"/>
    <property type="evidence" value="ECO:0007669"/>
    <property type="project" value="InterPro"/>
</dbReference>
<sequence>MPPNRSPPTAAPTPSASASGSSTQPPAPPPLPLHLDPPEQEEDIGDLSPYIGFPSSSTTASTASLSSAGSVSTAGSARWKGGLGGSRETETHGRGFGYGYGYSVFGDEDGDGEEAEGYVPGDGETQTPRRATFVPPKTTTTVMKEQHSQHSQKPVQHNPSTSTPPPPPRHDEQRHPRKMHTELQALSLDVDSAAVVKMRRWILGIAIVEFDLDTGPVVDGVYPPLALLPAEAENIAFCALPDSLQFDQGSQTHSFRVRAQARNKPEDTTNPDSYPPTTLDGFIYGFSHFVQRRDASAKRGYHQRAVVILTQHAYPALFTVLVALFGPLFEKHGTPMLEAACHNIATWPPPLPGTTPELGFLGTVLPVEIPHSQDAQQVAETSSFGESPAETSQAVWWLRDLVRPIPLAGDIRPYFTMQDADHSQLVNRLPPKPGLLLGVTNPFFERSCAHWPHVLSLGRERSTSSTSPKQKSPTLGAPAGPPPGWTTKTHKRYISKDRALLKKLEGVFKRGGGGNGGGMVVGERERIEASLMLRKHFCTRSMQLITPLARYLNTLIPSPDEVHGHRAAVAAGHAHTRTQQNPASKQPQTWSAGSGLRYLASTASLPAPARGGTSSQSQSPSPSLSSTPSPANSTGSSPVPSFRSVNLTSMSSSSTSTTLNAATANARAGISASTSSASTSASGSGSGANANGNALKAAPTPLLRLKPFNSAAFLASLKTYGGGVGGLGSGMVGKSGGAGGALGGVGSLLPFKSASKRIEFYERWLKSPAFATWLAQQEQIVLNVLNEPAPSGTTSIPGSSRAPKANSSQP</sequence>
<feature type="compositionally biased region" description="Low complexity" evidence="2">
    <location>
        <begin position="644"/>
        <end position="655"/>
    </location>
</feature>
<comment type="similarity">
    <text evidence="1">Belongs to the DENND6 family.</text>
</comment>
<comment type="caution">
    <text evidence="4">The sequence shown here is derived from an EMBL/GenBank/DDBJ whole genome shotgun (WGS) entry which is preliminary data.</text>
</comment>
<protein>
    <recommendedName>
        <fullName evidence="3">UDENN domain-containing protein</fullName>
    </recommendedName>
</protein>
<feature type="compositionally biased region" description="Low complexity" evidence="2">
    <location>
        <begin position="613"/>
        <end position="630"/>
    </location>
</feature>
<dbReference type="GO" id="GO:0055037">
    <property type="term" value="C:recycling endosome"/>
    <property type="evidence" value="ECO:0007669"/>
    <property type="project" value="TreeGrafter"/>
</dbReference>
<feature type="region of interest" description="Disordered" evidence="2">
    <location>
        <begin position="1"/>
        <end position="177"/>
    </location>
</feature>
<dbReference type="InterPro" id="IPR024224">
    <property type="entry name" value="DENND6"/>
</dbReference>
<feature type="compositionally biased region" description="Polar residues" evidence="2">
    <location>
        <begin position="137"/>
        <end position="158"/>
    </location>
</feature>
<feature type="compositionally biased region" description="Low complexity" evidence="2">
    <location>
        <begin position="55"/>
        <end position="77"/>
    </location>
</feature>
<feature type="region of interest" description="Disordered" evidence="2">
    <location>
        <begin position="605"/>
        <end position="655"/>
    </location>
</feature>
<dbReference type="InterPro" id="IPR037516">
    <property type="entry name" value="Tripartite_DENN"/>
</dbReference>
<feature type="compositionally biased region" description="Low complexity" evidence="2">
    <location>
        <begin position="463"/>
        <end position="478"/>
    </location>
</feature>
<evidence type="ECO:0000259" key="3">
    <source>
        <dbReference type="PROSITE" id="PS50211"/>
    </source>
</evidence>
<dbReference type="EMBL" id="JAFIQS010000004">
    <property type="protein sequence ID" value="KAG5170579.1"/>
    <property type="molecule type" value="Genomic_DNA"/>
</dbReference>
<name>A0A8H7Y429_PSICU</name>
<feature type="region of interest" description="Disordered" evidence="2">
    <location>
        <begin position="787"/>
        <end position="810"/>
    </location>
</feature>
<dbReference type="PROSITE" id="PS50211">
    <property type="entry name" value="DENN"/>
    <property type="match status" value="1"/>
</dbReference>
<evidence type="ECO:0000313" key="4">
    <source>
        <dbReference type="EMBL" id="KAG5170579.1"/>
    </source>
</evidence>
<feature type="region of interest" description="Disordered" evidence="2">
    <location>
        <begin position="570"/>
        <end position="591"/>
    </location>
</feature>
<dbReference type="PANTHER" id="PTHR13677">
    <property type="entry name" value="LD41638P"/>
    <property type="match status" value="1"/>
</dbReference>
<feature type="region of interest" description="Disordered" evidence="2">
    <location>
        <begin position="458"/>
        <end position="491"/>
    </location>
</feature>
<feature type="compositionally biased region" description="Polar residues" evidence="2">
    <location>
        <begin position="579"/>
        <end position="591"/>
    </location>
</feature>
<feature type="compositionally biased region" description="Low complexity" evidence="2">
    <location>
        <begin position="12"/>
        <end position="24"/>
    </location>
</feature>
<dbReference type="PANTHER" id="PTHR13677:SF0">
    <property type="entry name" value="LD41638P"/>
    <property type="match status" value="1"/>
</dbReference>
<feature type="compositionally biased region" description="Acidic residues" evidence="2">
    <location>
        <begin position="106"/>
        <end position="116"/>
    </location>
</feature>
<organism evidence="4">
    <name type="scientific">Psilocybe cubensis</name>
    <name type="common">Psychedelic mushroom</name>
    <name type="synonym">Stropharia cubensis</name>
    <dbReference type="NCBI Taxonomy" id="181762"/>
    <lineage>
        <taxon>Eukaryota</taxon>
        <taxon>Fungi</taxon>
        <taxon>Dikarya</taxon>
        <taxon>Basidiomycota</taxon>
        <taxon>Agaricomycotina</taxon>
        <taxon>Agaricomycetes</taxon>
        <taxon>Agaricomycetidae</taxon>
        <taxon>Agaricales</taxon>
        <taxon>Agaricineae</taxon>
        <taxon>Strophariaceae</taxon>
        <taxon>Psilocybe</taxon>
    </lineage>
</organism>
<proteinExistence type="inferred from homology"/>
<evidence type="ECO:0000256" key="2">
    <source>
        <dbReference type="SAM" id="MobiDB-lite"/>
    </source>
</evidence>
<dbReference type="AlphaFoldDB" id="A0A8H7Y429"/>
<feature type="domain" description="UDENN" evidence="3">
    <location>
        <begin position="203"/>
        <end position="612"/>
    </location>
</feature>
<reference evidence="4" key="1">
    <citation type="submission" date="2021-02" db="EMBL/GenBank/DDBJ databases">
        <title>Psilocybe cubensis genome.</title>
        <authorList>
            <person name="Mckernan K.J."/>
            <person name="Crawford S."/>
            <person name="Trippe A."/>
            <person name="Kane L.T."/>
            <person name="Mclaughlin S."/>
        </authorList>
    </citation>
    <scope>NUCLEOTIDE SEQUENCE [LARGE SCALE GENOMIC DNA]</scope>
    <source>
        <strain evidence="4">MGC-MH-2018</strain>
    </source>
</reference>
<evidence type="ECO:0000256" key="1">
    <source>
        <dbReference type="ARBA" id="ARBA00007159"/>
    </source>
</evidence>
<feature type="compositionally biased region" description="Pro residues" evidence="2">
    <location>
        <begin position="1"/>
        <end position="11"/>
    </location>
</feature>
<dbReference type="OrthoDB" id="10265409at2759"/>